<comment type="caution">
    <text evidence="9">The sequence shown here is derived from an EMBL/GenBank/DDBJ whole genome shotgun (WGS) entry which is preliminary data.</text>
</comment>
<feature type="binding site" evidence="7">
    <location>
        <position position="156"/>
    </location>
    <ligand>
        <name>Mg(2+)</name>
        <dbReference type="ChEBI" id="CHEBI:18420"/>
    </ligand>
</feature>
<evidence type="ECO:0000313" key="10">
    <source>
        <dbReference type="Proteomes" id="UP000600865"/>
    </source>
</evidence>
<evidence type="ECO:0000256" key="8">
    <source>
        <dbReference type="SAM" id="Phobius"/>
    </source>
</evidence>
<keyword evidence="10" id="KW-1185">Reference proteome</keyword>
<feature type="transmembrane region" description="Helical" evidence="8">
    <location>
        <begin position="320"/>
        <end position="338"/>
    </location>
</feature>
<evidence type="ECO:0000256" key="1">
    <source>
        <dbReference type="ARBA" id="ARBA00004651"/>
    </source>
</evidence>
<dbReference type="GO" id="GO:0044038">
    <property type="term" value="P:cell wall macromolecule biosynthetic process"/>
    <property type="evidence" value="ECO:0007669"/>
    <property type="project" value="TreeGrafter"/>
</dbReference>
<evidence type="ECO:0000256" key="2">
    <source>
        <dbReference type="ARBA" id="ARBA00022475"/>
    </source>
</evidence>
<dbReference type="GO" id="GO:0046872">
    <property type="term" value="F:metal ion binding"/>
    <property type="evidence" value="ECO:0007669"/>
    <property type="project" value="UniProtKB-KW"/>
</dbReference>
<comment type="subcellular location">
    <subcellularLocation>
        <location evidence="1">Cell membrane</location>
        <topology evidence="1">Multi-pass membrane protein</topology>
    </subcellularLocation>
</comment>
<keyword evidence="7" id="KW-0479">Metal-binding</keyword>
<feature type="transmembrane region" description="Helical" evidence="8">
    <location>
        <begin position="292"/>
        <end position="314"/>
    </location>
</feature>
<feature type="binding site" evidence="7">
    <location>
        <position position="217"/>
    </location>
    <ligand>
        <name>Mg(2+)</name>
        <dbReference type="ChEBI" id="CHEBI:18420"/>
    </ligand>
</feature>
<feature type="transmembrane region" description="Helical" evidence="8">
    <location>
        <begin position="6"/>
        <end position="32"/>
    </location>
</feature>
<evidence type="ECO:0000313" key="9">
    <source>
        <dbReference type="EMBL" id="GGX63882.1"/>
    </source>
</evidence>
<dbReference type="AlphaFoldDB" id="A0A918KHM7"/>
<feature type="transmembrane region" description="Helical" evidence="8">
    <location>
        <begin position="106"/>
        <end position="126"/>
    </location>
</feature>
<evidence type="ECO:0000256" key="3">
    <source>
        <dbReference type="ARBA" id="ARBA00022679"/>
    </source>
</evidence>
<dbReference type="GO" id="GO:0009103">
    <property type="term" value="P:lipopolysaccharide biosynthetic process"/>
    <property type="evidence" value="ECO:0007669"/>
    <property type="project" value="TreeGrafter"/>
</dbReference>
<dbReference type="GO" id="GO:0071555">
    <property type="term" value="P:cell wall organization"/>
    <property type="evidence" value="ECO:0007669"/>
    <property type="project" value="TreeGrafter"/>
</dbReference>
<feature type="transmembrane region" description="Helical" evidence="8">
    <location>
        <begin position="218"/>
        <end position="236"/>
    </location>
</feature>
<dbReference type="EMBL" id="BMYV01000001">
    <property type="protein sequence ID" value="GGX63882.1"/>
    <property type="molecule type" value="Genomic_DNA"/>
</dbReference>
<keyword evidence="3 9" id="KW-0808">Transferase</keyword>
<evidence type="ECO:0000256" key="6">
    <source>
        <dbReference type="ARBA" id="ARBA00023136"/>
    </source>
</evidence>
<dbReference type="PANTHER" id="PTHR22926">
    <property type="entry name" value="PHOSPHO-N-ACETYLMURAMOYL-PENTAPEPTIDE-TRANSFERASE"/>
    <property type="match status" value="1"/>
</dbReference>
<dbReference type="PANTHER" id="PTHR22926:SF3">
    <property type="entry name" value="UNDECAPRENYL-PHOSPHATE ALPHA-N-ACETYLGLUCOSAMINYL 1-PHOSPHATE TRANSFERASE"/>
    <property type="match status" value="1"/>
</dbReference>
<keyword evidence="6 8" id="KW-0472">Membrane</keyword>
<keyword evidence="4 8" id="KW-0812">Transmembrane</keyword>
<comment type="cofactor">
    <cofactor evidence="7">
        <name>Mg(2+)</name>
        <dbReference type="ChEBI" id="CHEBI:18420"/>
    </cofactor>
</comment>
<feature type="transmembrane region" description="Helical" evidence="8">
    <location>
        <begin position="75"/>
        <end position="94"/>
    </location>
</feature>
<sequence length="349" mass="36787">MLAQNIWLWAQVGALAFFASLAVTGFMSIAGLGDASDGRSAHSGVVPTSGGLGIITSFGLALCGVALLFPSLKLGIGFAPVMALLFAVGFLGLVDDAMTLGPKLKFGVMLVICGAAVWSIGPPVTLPFLDRPIPLHPALGFGGAVLWIFVVMNAINFMDGANGLMGLTMTIANFALFGVGLISGSPTTLLLSALALMALLGFLPYNLRQEARVFSGDVGSLSIGFLFAVTILFLVAETSGRTFHLVGPILILPLLVDVLLTLVRRVRKRENILQAHNTHLYQRLIRSGRGHLAVSGFYALAALICANIVVIGAAKGWFDRIHVPLMLLGASVTAYILISRGLDSRRPDH</sequence>
<keyword evidence="7" id="KW-0460">Magnesium</keyword>
<gene>
    <name evidence="9" type="ORF">GCM10011309_12400</name>
</gene>
<organism evidence="9 10">
    <name type="scientific">Litorimonas cladophorae</name>
    <dbReference type="NCBI Taxonomy" id="1220491"/>
    <lineage>
        <taxon>Bacteria</taxon>
        <taxon>Pseudomonadati</taxon>
        <taxon>Pseudomonadota</taxon>
        <taxon>Alphaproteobacteria</taxon>
        <taxon>Maricaulales</taxon>
        <taxon>Robiginitomaculaceae</taxon>
    </lineage>
</organism>
<evidence type="ECO:0000256" key="4">
    <source>
        <dbReference type="ARBA" id="ARBA00022692"/>
    </source>
</evidence>
<evidence type="ECO:0000256" key="7">
    <source>
        <dbReference type="PIRSR" id="PIRSR600715-1"/>
    </source>
</evidence>
<feature type="transmembrane region" description="Helical" evidence="8">
    <location>
        <begin position="138"/>
        <end position="157"/>
    </location>
</feature>
<accession>A0A918KHM7</accession>
<dbReference type="Pfam" id="PF00953">
    <property type="entry name" value="Glycos_transf_4"/>
    <property type="match status" value="1"/>
</dbReference>
<keyword evidence="5 8" id="KW-1133">Transmembrane helix</keyword>
<feature type="transmembrane region" description="Helical" evidence="8">
    <location>
        <begin position="242"/>
        <end position="263"/>
    </location>
</feature>
<dbReference type="RefSeq" id="WP_189582823.1">
    <property type="nucleotide sequence ID" value="NZ_BMYV01000001.1"/>
</dbReference>
<proteinExistence type="predicted"/>
<feature type="transmembrane region" description="Helical" evidence="8">
    <location>
        <begin position="164"/>
        <end position="183"/>
    </location>
</feature>
<protein>
    <submittedName>
        <fullName evidence="9">Undecaprenyl-phosphate alpha-N-acetylglucosaminyl 1-phosphate transferase</fullName>
    </submittedName>
</protein>
<evidence type="ECO:0000256" key="5">
    <source>
        <dbReference type="ARBA" id="ARBA00022989"/>
    </source>
</evidence>
<reference evidence="9 10" key="1">
    <citation type="journal article" date="2014" name="Int. J. Syst. Evol. Microbiol.">
        <title>Complete genome sequence of Corynebacterium casei LMG S-19264T (=DSM 44701T), isolated from a smear-ripened cheese.</title>
        <authorList>
            <consortium name="US DOE Joint Genome Institute (JGI-PGF)"/>
            <person name="Walter F."/>
            <person name="Albersmeier A."/>
            <person name="Kalinowski J."/>
            <person name="Ruckert C."/>
        </authorList>
    </citation>
    <scope>NUCLEOTIDE SEQUENCE [LARGE SCALE GENOMIC DNA]</scope>
    <source>
        <strain evidence="9 10">KCTC 23968</strain>
    </source>
</reference>
<dbReference type="InterPro" id="IPR000715">
    <property type="entry name" value="Glycosyl_transferase_4"/>
</dbReference>
<feature type="transmembrane region" description="Helical" evidence="8">
    <location>
        <begin position="189"/>
        <end position="206"/>
    </location>
</feature>
<keyword evidence="2" id="KW-1003">Cell membrane</keyword>
<feature type="transmembrane region" description="Helical" evidence="8">
    <location>
        <begin position="44"/>
        <end position="69"/>
    </location>
</feature>
<name>A0A918KHM7_9PROT</name>
<dbReference type="GO" id="GO:0016780">
    <property type="term" value="F:phosphotransferase activity, for other substituted phosphate groups"/>
    <property type="evidence" value="ECO:0007669"/>
    <property type="project" value="InterPro"/>
</dbReference>
<dbReference type="GO" id="GO:0005886">
    <property type="term" value="C:plasma membrane"/>
    <property type="evidence" value="ECO:0007669"/>
    <property type="project" value="UniProtKB-SubCell"/>
</dbReference>
<dbReference type="Proteomes" id="UP000600865">
    <property type="component" value="Unassembled WGS sequence"/>
</dbReference>